<sequence length="61" mass="6816">MTLNNAVRALAGTMVLVSVALVYFVSPWFLLFTIFIGLNLIQSAFTGFCPPEFLFRKMGLK</sequence>
<feature type="transmembrane region" description="Helical" evidence="1">
    <location>
        <begin position="7"/>
        <end position="25"/>
    </location>
</feature>
<dbReference type="EMBL" id="WNKS01000010">
    <property type="protein sequence ID" value="MTV31747.1"/>
    <property type="molecule type" value="Genomic_DNA"/>
</dbReference>
<comment type="caution">
    <text evidence="3">The sequence shown here is derived from an EMBL/GenBank/DDBJ whole genome shotgun (WGS) entry which is preliminary data.</text>
</comment>
<keyword evidence="1" id="KW-1133">Transmembrane helix</keyword>
<name>A0A6N8DMV4_RHOAC</name>
<evidence type="ECO:0000259" key="2">
    <source>
        <dbReference type="Pfam" id="PF11127"/>
    </source>
</evidence>
<proteinExistence type="predicted"/>
<feature type="domain" description="Inner membrane protein YgaP-like transmembrane" evidence="2">
    <location>
        <begin position="2"/>
        <end position="55"/>
    </location>
</feature>
<feature type="transmembrane region" description="Helical" evidence="1">
    <location>
        <begin position="31"/>
        <end position="55"/>
    </location>
</feature>
<evidence type="ECO:0000313" key="3">
    <source>
        <dbReference type="EMBL" id="MTV31747.1"/>
    </source>
</evidence>
<dbReference type="AlphaFoldDB" id="A0A6N8DMV4"/>
<dbReference type="OrthoDB" id="9799383at2"/>
<evidence type="ECO:0000313" key="4">
    <source>
        <dbReference type="Proteomes" id="UP000439113"/>
    </source>
</evidence>
<reference evidence="3 4" key="1">
    <citation type="submission" date="2019-11" db="EMBL/GenBank/DDBJ databases">
        <title>Whole-genome sequence of a Rhodoblastus acidophilus DSM 142.</title>
        <authorList>
            <person name="Kyndt J.A."/>
            <person name="Meyer T.E."/>
        </authorList>
    </citation>
    <scope>NUCLEOTIDE SEQUENCE [LARGE SCALE GENOMIC DNA]</scope>
    <source>
        <strain evidence="3 4">DSM 142</strain>
    </source>
</reference>
<gene>
    <name evidence="3" type="ORF">GJ654_12180</name>
</gene>
<accession>A0A6N8DMV4</accession>
<keyword evidence="1" id="KW-0812">Transmembrane</keyword>
<dbReference type="Gene3D" id="6.10.140.1340">
    <property type="match status" value="1"/>
</dbReference>
<keyword evidence="1" id="KW-0472">Membrane</keyword>
<dbReference type="RefSeq" id="WP_155446431.1">
    <property type="nucleotide sequence ID" value="NZ_JAOQNR010000012.1"/>
</dbReference>
<dbReference type="Pfam" id="PF11127">
    <property type="entry name" value="YgaP-like_TM"/>
    <property type="match status" value="1"/>
</dbReference>
<dbReference type="Proteomes" id="UP000439113">
    <property type="component" value="Unassembled WGS sequence"/>
</dbReference>
<organism evidence="3 4">
    <name type="scientific">Rhodoblastus acidophilus</name>
    <name type="common">Rhodopseudomonas acidophila</name>
    <dbReference type="NCBI Taxonomy" id="1074"/>
    <lineage>
        <taxon>Bacteria</taxon>
        <taxon>Pseudomonadati</taxon>
        <taxon>Pseudomonadota</taxon>
        <taxon>Alphaproteobacteria</taxon>
        <taxon>Hyphomicrobiales</taxon>
        <taxon>Rhodoblastaceae</taxon>
        <taxon>Rhodoblastus</taxon>
    </lineage>
</organism>
<dbReference type="InterPro" id="IPR021309">
    <property type="entry name" value="YgaP-like_TM"/>
</dbReference>
<evidence type="ECO:0000256" key="1">
    <source>
        <dbReference type="SAM" id="Phobius"/>
    </source>
</evidence>
<protein>
    <submittedName>
        <fullName evidence="3">DUF2892 domain-containing protein</fullName>
    </submittedName>
</protein>